<dbReference type="SUPFAM" id="SSF51735">
    <property type="entry name" value="NAD(P)-binding Rossmann-fold domains"/>
    <property type="match status" value="1"/>
</dbReference>
<dbReference type="GO" id="GO:0005829">
    <property type="term" value="C:cytosol"/>
    <property type="evidence" value="ECO:0007669"/>
    <property type="project" value="TreeGrafter"/>
</dbReference>
<evidence type="ECO:0000313" key="12">
    <source>
        <dbReference type="Proteomes" id="UP001175001"/>
    </source>
</evidence>
<evidence type="ECO:0000313" key="11">
    <source>
        <dbReference type="EMBL" id="KAK0662233.1"/>
    </source>
</evidence>
<dbReference type="CDD" id="cd22908">
    <property type="entry name" value="HFD_NFYC-like"/>
    <property type="match status" value="1"/>
</dbReference>
<dbReference type="FunFam" id="1.10.20.10:FF:000017">
    <property type="entry name" value="Ccaat-binding factor complex subunit"/>
    <property type="match status" value="1"/>
</dbReference>
<sequence length="704" mass="75422">MDPTNLQGHGQQQKLRQNSAPRRYDGQNGNPLYDPANGGHYGASASIAAQGHAPDPQVFTGQWANVNQGLTGQYRDILNTYWQQQVTKLETDEHDYKLHQLPLARIKKVMKADPEVKMISAEAPILFAKGCDIFITELTMRAWIHAEENKRRTLQRSDIASALAKSDMFDFLIDIVPREEASSHKRSGGQSSAAQASANAQAQPGAVQQQTGMHPPPHPMAPPDYGMAQHIQEPDYRAQQQGMFAPAVQNDPGAYGQPTQQMFDPSIYGGYQMPQQQMYSVGGQRAPDPTGAGDPSHTYGAHDPGARIIPKSGRPASFAEAFAGLDEPSMTCLPRQSRSGSTLRLQFLHSSCPKHLPLSTLHRNSPHTLTSGKMVKAVVAGASGGIGQPLSLLLKASPLIDELALYDVVNTPGVATDLSHISSPAKTTGYLPKDDGMKKAFTGADIVVIPAGIPRKPGMTRDDLFKINAGIVRDLIQGVAENAPDAFILVISNPVNSTVPIAAEVLKRAGKFNPKKLFGVTTLDVVRAQTFVADIIGEKNPQNLAIPVVGGHSGETIVPLFTQAQPSVNIPADKLDALVNRVQFGGDEVVKAKDGAGSATLSMAFAGFRFAEKILQAVKGQSGIIEPTFVYLPGVEGGDAIAKVTGTEFFAAPVELGPDGAKRIIDVVSKANDYEKKLLEVAYKGLKTNIDKGVEFVVNPPPKL</sequence>
<dbReference type="CDD" id="cd01337">
    <property type="entry name" value="MDH_glyoxysomal_mitochondrial"/>
    <property type="match status" value="1"/>
</dbReference>
<feature type="compositionally biased region" description="Polar residues" evidence="7">
    <location>
        <begin position="1"/>
        <end position="20"/>
    </location>
</feature>
<feature type="domain" description="Core Histone H2A/H2B/H3" evidence="9">
    <location>
        <begin position="93"/>
        <end position="163"/>
    </location>
</feature>
<proteinExistence type="inferred from homology"/>
<feature type="compositionally biased region" description="Low complexity" evidence="7">
    <location>
        <begin position="188"/>
        <end position="206"/>
    </location>
</feature>
<comment type="subunit">
    <text evidence="2">Homodimer.</text>
</comment>
<evidence type="ECO:0000259" key="10">
    <source>
        <dbReference type="Pfam" id="PF02866"/>
    </source>
</evidence>
<dbReference type="SUPFAM" id="SSF56327">
    <property type="entry name" value="LDH C-terminal domain-like"/>
    <property type="match status" value="1"/>
</dbReference>
<evidence type="ECO:0000256" key="4">
    <source>
        <dbReference type="ARBA" id="ARBA00022532"/>
    </source>
</evidence>
<feature type="domain" description="Lactate/malate dehydrogenase N-terminal" evidence="8">
    <location>
        <begin position="376"/>
        <end position="519"/>
    </location>
</feature>
<dbReference type="SUPFAM" id="SSF47113">
    <property type="entry name" value="Histone-fold"/>
    <property type="match status" value="1"/>
</dbReference>
<dbReference type="EMBL" id="JAUJDW010000006">
    <property type="protein sequence ID" value="KAK0662233.1"/>
    <property type="molecule type" value="Genomic_DNA"/>
</dbReference>
<keyword evidence="5" id="KW-0560">Oxidoreductase</keyword>
<organism evidence="11 12">
    <name type="scientific">Lasiodiplodia hormozganensis</name>
    <dbReference type="NCBI Taxonomy" id="869390"/>
    <lineage>
        <taxon>Eukaryota</taxon>
        <taxon>Fungi</taxon>
        <taxon>Dikarya</taxon>
        <taxon>Ascomycota</taxon>
        <taxon>Pezizomycotina</taxon>
        <taxon>Dothideomycetes</taxon>
        <taxon>Dothideomycetes incertae sedis</taxon>
        <taxon>Botryosphaeriales</taxon>
        <taxon>Botryosphaeriaceae</taxon>
        <taxon>Lasiodiplodia</taxon>
    </lineage>
</organism>
<evidence type="ECO:0000256" key="1">
    <source>
        <dbReference type="ARBA" id="ARBA00008824"/>
    </source>
</evidence>
<evidence type="ECO:0000259" key="8">
    <source>
        <dbReference type="Pfam" id="PF00056"/>
    </source>
</evidence>
<dbReference type="InterPro" id="IPR001236">
    <property type="entry name" value="Lactate/malate_DH_N"/>
</dbReference>
<dbReference type="Pfam" id="PF02866">
    <property type="entry name" value="Ldh_1_C"/>
    <property type="match status" value="1"/>
</dbReference>
<evidence type="ECO:0000256" key="2">
    <source>
        <dbReference type="ARBA" id="ARBA00011738"/>
    </source>
</evidence>
<dbReference type="GO" id="GO:0006108">
    <property type="term" value="P:malate metabolic process"/>
    <property type="evidence" value="ECO:0007669"/>
    <property type="project" value="InterPro"/>
</dbReference>
<dbReference type="Gene3D" id="1.10.20.10">
    <property type="entry name" value="Histone, subunit A"/>
    <property type="match status" value="1"/>
</dbReference>
<dbReference type="Gene3D" id="3.40.50.720">
    <property type="entry name" value="NAD(P)-binding Rossmann-like Domain"/>
    <property type="match status" value="1"/>
</dbReference>
<dbReference type="GO" id="GO:0030060">
    <property type="term" value="F:L-malate dehydrogenase (NAD+) activity"/>
    <property type="evidence" value="ECO:0007669"/>
    <property type="project" value="UniProtKB-EC"/>
</dbReference>
<comment type="similarity">
    <text evidence="1">Belongs to the LDH/MDH superfamily. MDH type 1 family.</text>
</comment>
<name>A0AA39Z115_9PEZI</name>
<dbReference type="FunFam" id="3.90.110.10:FF:000009">
    <property type="entry name" value="Malate dehydrogenase"/>
    <property type="match status" value="1"/>
</dbReference>
<evidence type="ECO:0000256" key="6">
    <source>
        <dbReference type="ARBA" id="ARBA00023027"/>
    </source>
</evidence>
<dbReference type="InterPro" id="IPR007125">
    <property type="entry name" value="H2A/H2B/H3"/>
</dbReference>
<keyword evidence="6" id="KW-0520">NAD</keyword>
<keyword evidence="4" id="KW-0816">Tricarboxylic acid cycle</keyword>
<dbReference type="PROSITE" id="PS00068">
    <property type="entry name" value="MDH"/>
    <property type="match status" value="1"/>
</dbReference>
<protein>
    <recommendedName>
        <fullName evidence="3">malate dehydrogenase</fullName>
        <ecNumber evidence="3">1.1.1.37</ecNumber>
    </recommendedName>
</protein>
<comment type="caution">
    <text evidence="11">The sequence shown here is derived from an EMBL/GenBank/DDBJ whole genome shotgun (WGS) entry which is preliminary data.</text>
</comment>
<feature type="region of interest" description="Disordered" evidence="7">
    <location>
        <begin position="281"/>
        <end position="312"/>
    </location>
</feature>
<evidence type="ECO:0000256" key="3">
    <source>
        <dbReference type="ARBA" id="ARBA00012995"/>
    </source>
</evidence>
<dbReference type="FunFam" id="3.40.50.720:FF:000013">
    <property type="entry name" value="Malate dehydrogenase"/>
    <property type="match status" value="1"/>
</dbReference>
<keyword evidence="12" id="KW-1185">Reference proteome</keyword>
<feature type="region of interest" description="Disordered" evidence="7">
    <location>
        <begin position="180"/>
        <end position="227"/>
    </location>
</feature>
<dbReference type="Proteomes" id="UP001175001">
    <property type="component" value="Unassembled WGS sequence"/>
</dbReference>
<dbReference type="Pfam" id="PF00125">
    <property type="entry name" value="Histone"/>
    <property type="match status" value="1"/>
</dbReference>
<gene>
    <name evidence="11" type="primary">MDH1_2</name>
    <name evidence="11" type="ORF">DIS24_g1989</name>
</gene>
<evidence type="ECO:0000256" key="5">
    <source>
        <dbReference type="ARBA" id="ARBA00023002"/>
    </source>
</evidence>
<dbReference type="InterPro" id="IPR015955">
    <property type="entry name" value="Lactate_DH/Glyco_Ohase_4_C"/>
</dbReference>
<dbReference type="InterPro" id="IPR010097">
    <property type="entry name" value="Malate_DH_type1"/>
</dbReference>
<feature type="domain" description="Lactate/malate dehydrogenase C-terminal" evidence="10">
    <location>
        <begin position="521"/>
        <end position="697"/>
    </location>
</feature>
<accession>A0AA39Z115</accession>
<dbReference type="Pfam" id="PF00056">
    <property type="entry name" value="Ldh_1_N"/>
    <property type="match status" value="1"/>
</dbReference>
<dbReference type="PANTHER" id="PTHR11540">
    <property type="entry name" value="MALATE AND LACTATE DEHYDROGENASE"/>
    <property type="match status" value="1"/>
</dbReference>
<dbReference type="AlphaFoldDB" id="A0AA39Z115"/>
<dbReference type="GO" id="GO:0006099">
    <property type="term" value="P:tricarboxylic acid cycle"/>
    <property type="evidence" value="ECO:0007669"/>
    <property type="project" value="UniProtKB-KW"/>
</dbReference>
<dbReference type="GO" id="GO:0003677">
    <property type="term" value="F:DNA binding"/>
    <property type="evidence" value="ECO:0007669"/>
    <property type="project" value="InterPro"/>
</dbReference>
<dbReference type="InterPro" id="IPR009072">
    <property type="entry name" value="Histone-fold"/>
</dbReference>
<dbReference type="GO" id="GO:0046982">
    <property type="term" value="F:protein heterodimerization activity"/>
    <property type="evidence" value="ECO:0007669"/>
    <property type="project" value="InterPro"/>
</dbReference>
<evidence type="ECO:0000259" key="9">
    <source>
        <dbReference type="Pfam" id="PF00125"/>
    </source>
</evidence>
<dbReference type="InterPro" id="IPR036291">
    <property type="entry name" value="NAD(P)-bd_dom_sf"/>
</dbReference>
<dbReference type="InterPro" id="IPR022383">
    <property type="entry name" value="Lactate/malate_DH_C"/>
</dbReference>
<evidence type="ECO:0000256" key="7">
    <source>
        <dbReference type="SAM" id="MobiDB-lite"/>
    </source>
</evidence>
<dbReference type="Gene3D" id="3.90.110.10">
    <property type="entry name" value="Lactate dehydrogenase/glycoside hydrolase, family 4, C-terminal"/>
    <property type="match status" value="1"/>
</dbReference>
<dbReference type="EC" id="1.1.1.37" evidence="3"/>
<dbReference type="PANTHER" id="PTHR11540:SF16">
    <property type="entry name" value="MALATE DEHYDROGENASE, MITOCHONDRIAL"/>
    <property type="match status" value="1"/>
</dbReference>
<feature type="region of interest" description="Disordered" evidence="7">
    <location>
        <begin position="1"/>
        <end position="39"/>
    </location>
</feature>
<dbReference type="InterPro" id="IPR001252">
    <property type="entry name" value="Malate_DH_AS"/>
</dbReference>
<reference evidence="11" key="1">
    <citation type="submission" date="2023-06" db="EMBL/GenBank/DDBJ databases">
        <title>Multi-omics analyses reveal the molecular pathogenesis toolkit of Lasiodiplodia hormozganensis, a cross-kingdom pathogen.</title>
        <authorList>
            <person name="Felix C."/>
            <person name="Meneses R."/>
            <person name="Goncalves M.F.M."/>
            <person name="Tilleman L."/>
            <person name="Duarte A.S."/>
            <person name="Jorrin-Novo J.V."/>
            <person name="Van De Peer Y."/>
            <person name="Deforce D."/>
            <person name="Van Nieuwerburgh F."/>
            <person name="Esteves A.C."/>
            <person name="Alves A."/>
        </authorList>
    </citation>
    <scope>NUCLEOTIDE SEQUENCE</scope>
    <source>
        <strain evidence="11">CBS 339.90</strain>
    </source>
</reference>
<dbReference type="NCBIfam" id="TIGR01772">
    <property type="entry name" value="MDH_euk_gproteo"/>
    <property type="match status" value="1"/>
</dbReference>